<dbReference type="InterPro" id="IPR000594">
    <property type="entry name" value="ThiF_NAD_FAD-bd"/>
</dbReference>
<dbReference type="PANTHER" id="PTHR43267">
    <property type="entry name" value="TRNA THREONYLCARBAMOYLADENOSINE DEHYDRATASE"/>
    <property type="match status" value="1"/>
</dbReference>
<sequence>MDMAQRREFIRTELILGRSGMEKLRESTVAVFGIGGVGSHCAEALARSGVGRLILIDNDDVSVTNINRQCVAYHSTVGMKKTKVMEGIIREICPDTQTMTFETFILTDNIQEIFLAAGRVDYIVDAIDTVTAKLALAQYAGEAGIPLISSMGTGNKLHPELFRIADISETSVCPLCRVMRKELKSRGIQRLKVLFSTEKPVEPEPELEEQLIREEISENSSRRSVPGSIAFVPPAAGLLIAGEVVRELASARGK</sequence>
<organism evidence="2">
    <name type="scientific">Clostridium symbiosum</name>
    <name type="common">Bacteroides symbiosus</name>
    <dbReference type="NCBI Taxonomy" id="1512"/>
    <lineage>
        <taxon>Bacteria</taxon>
        <taxon>Bacillati</taxon>
        <taxon>Bacillota</taxon>
        <taxon>Clostridia</taxon>
        <taxon>Lachnospirales</taxon>
        <taxon>Lachnospiraceae</taxon>
        <taxon>Otoolea</taxon>
    </lineage>
</organism>
<dbReference type="RefSeq" id="WP_156684964.1">
    <property type="nucleotide sequence ID" value="NZ_CACRUA010000079.1"/>
</dbReference>
<proteinExistence type="predicted"/>
<protein>
    <submittedName>
        <fullName evidence="2">tRNA threonylcarbamoyladenosine dehydratase</fullName>
        <ecNumber evidence="2">6.1.-.-</ecNumber>
    </submittedName>
</protein>
<dbReference type="EMBL" id="CACRUA010000079">
    <property type="protein sequence ID" value="VYU80545.1"/>
    <property type="molecule type" value="Genomic_DNA"/>
</dbReference>
<dbReference type="Pfam" id="PF00899">
    <property type="entry name" value="ThiF"/>
    <property type="match status" value="1"/>
</dbReference>
<dbReference type="AlphaFoldDB" id="A0A6N3HUH3"/>
<accession>A0A6N3HUH3</accession>
<evidence type="ECO:0000313" key="2">
    <source>
        <dbReference type="EMBL" id="VYU80545.1"/>
    </source>
</evidence>
<keyword evidence="2" id="KW-0436">Ligase</keyword>
<evidence type="ECO:0000259" key="1">
    <source>
        <dbReference type="Pfam" id="PF00899"/>
    </source>
</evidence>
<dbReference type="GO" id="GO:0061503">
    <property type="term" value="F:tRNA threonylcarbamoyladenosine dehydratase"/>
    <property type="evidence" value="ECO:0007669"/>
    <property type="project" value="TreeGrafter"/>
</dbReference>
<dbReference type="SUPFAM" id="SSF69572">
    <property type="entry name" value="Activating enzymes of the ubiquitin-like proteins"/>
    <property type="match status" value="1"/>
</dbReference>
<name>A0A6N3HUH3_CLOSY</name>
<dbReference type="GO" id="GO:0008641">
    <property type="term" value="F:ubiquitin-like modifier activating enzyme activity"/>
    <property type="evidence" value="ECO:0007669"/>
    <property type="project" value="InterPro"/>
</dbReference>
<dbReference type="CDD" id="cd00755">
    <property type="entry name" value="YgdL_like"/>
    <property type="match status" value="1"/>
</dbReference>
<dbReference type="Gene3D" id="3.40.50.720">
    <property type="entry name" value="NAD(P)-binding Rossmann-like Domain"/>
    <property type="match status" value="1"/>
</dbReference>
<dbReference type="EC" id="6.1.-.-" evidence="2"/>
<dbReference type="PANTHER" id="PTHR43267:SF1">
    <property type="entry name" value="TRNA THREONYLCARBAMOYLADENOSINE DEHYDRATASE"/>
    <property type="match status" value="1"/>
</dbReference>
<dbReference type="InterPro" id="IPR045886">
    <property type="entry name" value="ThiF/MoeB/HesA"/>
</dbReference>
<reference evidence="2" key="1">
    <citation type="submission" date="2019-11" db="EMBL/GenBank/DDBJ databases">
        <authorList>
            <person name="Feng L."/>
        </authorList>
    </citation>
    <scope>NUCLEOTIDE SEQUENCE</scope>
    <source>
        <strain evidence="2">CsymbiosumLFYP84</strain>
    </source>
</reference>
<dbReference type="GO" id="GO:0061504">
    <property type="term" value="P:cyclic threonylcarbamoyladenosine biosynthetic process"/>
    <property type="evidence" value="ECO:0007669"/>
    <property type="project" value="TreeGrafter"/>
</dbReference>
<gene>
    <name evidence="2" type="primary">tcdA</name>
    <name evidence="2" type="ORF">CSLFYP84_04270</name>
</gene>
<feature type="domain" description="THIF-type NAD/FAD binding fold" evidence="1">
    <location>
        <begin position="15"/>
        <end position="247"/>
    </location>
</feature>
<dbReference type="InterPro" id="IPR035985">
    <property type="entry name" value="Ubiquitin-activating_enz"/>
</dbReference>